<gene>
    <name evidence="2" type="ORF">WF787_13115</name>
</gene>
<feature type="transmembrane region" description="Helical" evidence="1">
    <location>
        <begin position="161"/>
        <end position="184"/>
    </location>
</feature>
<keyword evidence="1" id="KW-0472">Membrane</keyword>
<reference evidence="2 3" key="1">
    <citation type="submission" date="2024-03" db="EMBL/GenBank/DDBJ databases">
        <authorList>
            <person name="Plomp N."/>
            <person name="Harmsen H.J."/>
        </authorList>
    </citation>
    <scope>NUCLEOTIDE SEQUENCE [LARGE SCALE GENOMIC DNA]</scope>
    <source>
        <strain evidence="2 3">HTF-76H</strain>
    </source>
</reference>
<protein>
    <recommendedName>
        <fullName evidence="4">DUF1129 domain-containing protein</fullName>
    </recommendedName>
</protein>
<proteinExistence type="predicted"/>
<feature type="transmembrane region" description="Helical" evidence="1">
    <location>
        <begin position="190"/>
        <end position="210"/>
    </location>
</feature>
<dbReference type="RefSeq" id="WP_207699184.1">
    <property type="nucleotide sequence ID" value="NZ_JBBFKB010000005.1"/>
</dbReference>
<evidence type="ECO:0000313" key="2">
    <source>
        <dbReference type="EMBL" id="MEJ3692133.1"/>
    </source>
</evidence>
<keyword evidence="1" id="KW-1133">Transmembrane helix</keyword>
<dbReference type="SUPFAM" id="SSF158560">
    <property type="entry name" value="BH3980-like"/>
    <property type="match status" value="1"/>
</dbReference>
<dbReference type="Proteomes" id="UP001379600">
    <property type="component" value="Unassembled WGS sequence"/>
</dbReference>
<accession>A0AB35Y3K6</accession>
<feature type="transmembrane region" description="Helical" evidence="1">
    <location>
        <begin position="117"/>
        <end position="140"/>
    </location>
</feature>
<feature type="transmembrane region" description="Helical" evidence="1">
    <location>
        <begin position="90"/>
        <end position="111"/>
    </location>
</feature>
<keyword evidence="3" id="KW-1185">Reference proteome</keyword>
<evidence type="ECO:0000256" key="1">
    <source>
        <dbReference type="SAM" id="Phobius"/>
    </source>
</evidence>
<keyword evidence="1" id="KW-0812">Transmembrane</keyword>
<evidence type="ECO:0000313" key="3">
    <source>
        <dbReference type="Proteomes" id="UP001379600"/>
    </source>
</evidence>
<dbReference type="EMBL" id="JBBFKC010000018">
    <property type="protein sequence ID" value="MEJ3692133.1"/>
    <property type="molecule type" value="Genomic_DNA"/>
</dbReference>
<organism evidence="2 3">
    <name type="scientific">Faecalibacterium taiwanense</name>
    <dbReference type="NCBI Taxonomy" id="3030638"/>
    <lineage>
        <taxon>Bacteria</taxon>
        <taxon>Bacillati</taxon>
        <taxon>Bacillota</taxon>
        <taxon>Clostridia</taxon>
        <taxon>Eubacteriales</taxon>
        <taxon>Oscillospiraceae</taxon>
        <taxon>Faecalibacterium</taxon>
    </lineage>
</organism>
<dbReference type="AlphaFoldDB" id="A0AB35Y3K6"/>
<name>A0AB35Y3K6_9FIRM</name>
<evidence type="ECO:0008006" key="4">
    <source>
        <dbReference type="Google" id="ProtNLM"/>
    </source>
</evidence>
<comment type="caution">
    <text evidence="2">The sequence shown here is derived from an EMBL/GenBank/DDBJ whole genome shotgun (WGS) entry which is preliminary data.</text>
</comment>
<sequence>MNKYFALRKANRMRTKLLNEKSQEQLKEVIRYLRRVSWDFCGIELVCSDLLDISIQANAENQELFDSISDAKTFVEEVKPCLKTLRAADYFWFVAPLYFFFEWGVEGLLLYPVIGDWVFELSVGYLMQLVVAVTVFCALFRRMMEQVGFPPREHWLKYATWLVLYIVTLYGTGWFFTQIAGKIVLLRLPILSYSIFCLLLGAGLYAIHFWRYGKDPRLSARI</sequence>